<gene>
    <name evidence="3" type="ORF">SNE40_013384</name>
</gene>
<comment type="caution">
    <text evidence="3">The sequence shown here is derived from an EMBL/GenBank/DDBJ whole genome shotgun (WGS) entry which is preliminary data.</text>
</comment>
<evidence type="ECO:0000313" key="4">
    <source>
        <dbReference type="Proteomes" id="UP001347796"/>
    </source>
</evidence>
<dbReference type="PANTHER" id="PTHR43313:SF36">
    <property type="entry name" value="D-BETA-HYDROXYBUTYRATE DEHYDROGENASE, MITOCHONDRIAL"/>
    <property type="match status" value="1"/>
</dbReference>
<proteinExistence type="predicted"/>
<keyword evidence="2" id="KW-0812">Transmembrane</keyword>
<dbReference type="PRINTS" id="PR00081">
    <property type="entry name" value="GDHRDH"/>
</dbReference>
<protein>
    <submittedName>
        <fullName evidence="3">Uncharacterized protein</fullName>
    </submittedName>
</protein>
<dbReference type="InterPro" id="IPR002347">
    <property type="entry name" value="SDR_fam"/>
</dbReference>
<dbReference type="SUPFAM" id="SSF51735">
    <property type="entry name" value="NAD(P)-binding Rossmann-fold domains"/>
    <property type="match status" value="1"/>
</dbReference>
<keyword evidence="2" id="KW-0472">Membrane</keyword>
<keyword evidence="1" id="KW-0560">Oxidoreductase</keyword>
<keyword evidence="4" id="KW-1185">Reference proteome</keyword>
<dbReference type="GO" id="GO:0008202">
    <property type="term" value="P:steroid metabolic process"/>
    <property type="evidence" value="ECO:0007669"/>
    <property type="project" value="TreeGrafter"/>
</dbReference>
<dbReference type="PANTHER" id="PTHR43313">
    <property type="entry name" value="SHORT-CHAIN DEHYDROGENASE/REDUCTASE FAMILY 9C"/>
    <property type="match status" value="1"/>
</dbReference>
<dbReference type="InterPro" id="IPR020904">
    <property type="entry name" value="Sc_DH/Rdtase_CS"/>
</dbReference>
<organism evidence="3 4">
    <name type="scientific">Patella caerulea</name>
    <name type="common">Rayed Mediterranean limpet</name>
    <dbReference type="NCBI Taxonomy" id="87958"/>
    <lineage>
        <taxon>Eukaryota</taxon>
        <taxon>Metazoa</taxon>
        <taxon>Spiralia</taxon>
        <taxon>Lophotrochozoa</taxon>
        <taxon>Mollusca</taxon>
        <taxon>Gastropoda</taxon>
        <taxon>Patellogastropoda</taxon>
        <taxon>Patelloidea</taxon>
        <taxon>Patellidae</taxon>
        <taxon>Patella</taxon>
    </lineage>
</organism>
<feature type="transmembrane region" description="Helical" evidence="2">
    <location>
        <begin position="27"/>
        <end position="44"/>
    </location>
</feature>
<dbReference type="InterPro" id="IPR036291">
    <property type="entry name" value="NAD(P)-bd_dom_sf"/>
</dbReference>
<evidence type="ECO:0000313" key="3">
    <source>
        <dbReference type="EMBL" id="KAK6174806.1"/>
    </source>
</evidence>
<accession>A0AAN8PNF4</accession>
<reference evidence="3 4" key="1">
    <citation type="submission" date="2024-01" db="EMBL/GenBank/DDBJ databases">
        <title>The genome of the rayed Mediterranean limpet Patella caerulea (Linnaeus, 1758).</title>
        <authorList>
            <person name="Anh-Thu Weber A."/>
            <person name="Halstead-Nussloch G."/>
        </authorList>
    </citation>
    <scope>NUCLEOTIDE SEQUENCE [LARGE SCALE GENOMIC DNA]</scope>
    <source>
        <strain evidence="3">AATW-2023a</strain>
        <tissue evidence="3">Whole specimen</tissue>
    </source>
</reference>
<sequence length="367" mass="41068">MVGLHVFEGLFIVSTIFLLLSALQRHFVTSLVLFSIVYFTYNVIRKKTAKFLKTEGKYVLITGCDSGFGLGLAKYLDDLGFNVFATCLHENGTGANELKNINSDRLHVLQMDVGKDESVTGCLQKVEQMCGNTGLWGIVNNAGINFVGDIEFCTMKQYLDIGNVNMYGMVRVTKAFLPLIRQTKGRIVNVTSCKGRIALPYDSAYGITKYGGEAFSDILRLEMKRFGIKTSIIQPGNYGGITGCLNEEGQARIKNDLDIMWNNASEEIREVYGKEYHDSFYRAIESGARTTSPTIQPVLEAFKDALLNVEPETRYLIPGGSQWFDVYCVFGILNGLLPTCIMDKLMDRQFLQPRPLPRQLQTKSKSD</sequence>
<name>A0AAN8PNF4_PATCE</name>
<dbReference type="GO" id="GO:0016491">
    <property type="term" value="F:oxidoreductase activity"/>
    <property type="evidence" value="ECO:0007669"/>
    <property type="project" value="UniProtKB-KW"/>
</dbReference>
<dbReference type="Pfam" id="PF00106">
    <property type="entry name" value="adh_short"/>
    <property type="match status" value="1"/>
</dbReference>
<dbReference type="EMBL" id="JAZGQO010000010">
    <property type="protein sequence ID" value="KAK6174806.1"/>
    <property type="molecule type" value="Genomic_DNA"/>
</dbReference>
<dbReference type="PROSITE" id="PS00061">
    <property type="entry name" value="ADH_SHORT"/>
    <property type="match status" value="1"/>
</dbReference>
<evidence type="ECO:0000256" key="1">
    <source>
        <dbReference type="ARBA" id="ARBA00023002"/>
    </source>
</evidence>
<keyword evidence="2" id="KW-1133">Transmembrane helix</keyword>
<evidence type="ECO:0000256" key="2">
    <source>
        <dbReference type="SAM" id="Phobius"/>
    </source>
</evidence>
<dbReference type="Proteomes" id="UP001347796">
    <property type="component" value="Unassembled WGS sequence"/>
</dbReference>
<dbReference type="AlphaFoldDB" id="A0AAN8PNF4"/>
<dbReference type="Gene3D" id="3.40.50.720">
    <property type="entry name" value="NAD(P)-binding Rossmann-like Domain"/>
    <property type="match status" value="1"/>
</dbReference>